<protein>
    <submittedName>
        <fullName evidence="6">Uncharacterized protein</fullName>
    </submittedName>
</protein>
<name>A0A085MGW0_9BILA</name>
<dbReference type="InterPro" id="IPR036322">
    <property type="entry name" value="WD40_repeat_dom_sf"/>
</dbReference>
<dbReference type="Proteomes" id="UP000030764">
    <property type="component" value="Unassembled WGS sequence"/>
</dbReference>
<feature type="repeat" description="WD" evidence="4">
    <location>
        <begin position="265"/>
        <end position="291"/>
    </location>
</feature>
<accession>A0A085MGW0</accession>
<dbReference type="InterPro" id="IPR015943">
    <property type="entry name" value="WD40/YVTN_repeat-like_dom_sf"/>
</dbReference>
<reference evidence="6 8" key="1">
    <citation type="journal article" date="2014" name="Nat. Genet.">
        <title>Genome and transcriptome of the porcine whipworm Trichuris suis.</title>
        <authorList>
            <person name="Jex A.R."/>
            <person name="Nejsum P."/>
            <person name="Schwarz E.M."/>
            <person name="Hu L."/>
            <person name="Young N.D."/>
            <person name="Hall R.S."/>
            <person name="Korhonen P.K."/>
            <person name="Liao S."/>
            <person name="Thamsborg S."/>
            <person name="Xia J."/>
            <person name="Xu P."/>
            <person name="Wang S."/>
            <person name="Scheerlinck J.P."/>
            <person name="Hofmann A."/>
            <person name="Sternberg P.W."/>
            <person name="Wang J."/>
            <person name="Gasser R.B."/>
        </authorList>
    </citation>
    <scope>NUCLEOTIDE SEQUENCE [LARGE SCALE GENOMIC DNA]</scope>
    <source>
        <strain evidence="7">DCEP-RM93F</strain>
        <strain evidence="6">DCEP-RM93M</strain>
    </source>
</reference>
<feature type="compositionally biased region" description="Polar residues" evidence="5">
    <location>
        <begin position="1"/>
        <end position="14"/>
    </location>
</feature>
<dbReference type="SUPFAM" id="SSF50978">
    <property type="entry name" value="WD40 repeat-like"/>
    <property type="match status" value="1"/>
</dbReference>
<evidence type="ECO:0000256" key="5">
    <source>
        <dbReference type="SAM" id="MobiDB-lite"/>
    </source>
</evidence>
<organism evidence="6 8">
    <name type="scientific">Trichuris suis</name>
    <name type="common">pig whipworm</name>
    <dbReference type="NCBI Taxonomy" id="68888"/>
    <lineage>
        <taxon>Eukaryota</taxon>
        <taxon>Metazoa</taxon>
        <taxon>Ecdysozoa</taxon>
        <taxon>Nematoda</taxon>
        <taxon>Enoplea</taxon>
        <taxon>Dorylaimia</taxon>
        <taxon>Trichinellida</taxon>
        <taxon>Trichuridae</taxon>
        <taxon>Trichuris</taxon>
    </lineage>
</organism>
<evidence type="ECO:0000256" key="3">
    <source>
        <dbReference type="ARBA" id="ARBA00022737"/>
    </source>
</evidence>
<dbReference type="PROSITE" id="PS50082">
    <property type="entry name" value="WD_REPEATS_2"/>
    <property type="match status" value="2"/>
</dbReference>
<dbReference type="PANTHER" id="PTHR22850">
    <property type="entry name" value="WD40 REPEAT FAMILY"/>
    <property type="match status" value="1"/>
</dbReference>
<gene>
    <name evidence="6" type="ORF">M513_02560</name>
    <name evidence="7" type="ORF">M514_02560</name>
</gene>
<dbReference type="Proteomes" id="UP000030758">
    <property type="component" value="Unassembled WGS sequence"/>
</dbReference>
<keyword evidence="3" id="KW-0677">Repeat</keyword>
<dbReference type="PROSITE" id="PS50294">
    <property type="entry name" value="WD_REPEATS_REGION"/>
    <property type="match status" value="1"/>
</dbReference>
<dbReference type="PROSITE" id="PS00678">
    <property type="entry name" value="WD_REPEATS_1"/>
    <property type="match status" value="2"/>
</dbReference>
<evidence type="ECO:0000313" key="6">
    <source>
        <dbReference type="EMBL" id="KFD56456.1"/>
    </source>
</evidence>
<evidence type="ECO:0000313" key="7">
    <source>
        <dbReference type="EMBL" id="KFD70984.1"/>
    </source>
</evidence>
<feature type="region of interest" description="Disordered" evidence="5">
    <location>
        <begin position="1"/>
        <end position="20"/>
    </location>
</feature>
<evidence type="ECO:0000313" key="8">
    <source>
        <dbReference type="Proteomes" id="UP000030764"/>
    </source>
</evidence>
<sequence length="419" mass="45979">MGSVSEPSATNGRKPNSPYDTMVTVSLRQPAMSIQWLPYDGCSTSSGSTGSGFIKRKLIVGSVNGLLKIYDAKLPGSNYSEQYCSSGPLRIVKAIAIDREIIRVRCMPQRSSIVAVKCRRPEVIVVNLGSPSSFQETEKVTVEKLDSVNHLKLRGHYNERFGLSWNEMLAGYLLSGGRDGILCVWDVNRAAERHVICSPIYDWMTYGVPIIDVCWSSMTPSVFAYVNYDGELVFEDIRTIGKRPPAIAKAGDYGMPTTVAFNGKNGLLALTGATDGIIKVWDVRKLQREAYRIDGARRAIHTLAWCPAKAKVFAAANTTPGVTIYDVSTKVDEGFRRSTNSLLGDELLFTHTVHSGEVTDLCWDNEIAWMIASVSNDGLCTLWKVSENIRRVNDTFLSSLASTDLGDALGLVPTDQSSK</sequence>
<feature type="repeat" description="WD" evidence="4">
    <location>
        <begin position="153"/>
        <end position="195"/>
    </location>
</feature>
<proteinExistence type="inferred from homology"/>
<dbReference type="Pfam" id="PF00400">
    <property type="entry name" value="WD40"/>
    <property type="match status" value="2"/>
</dbReference>
<comment type="similarity">
    <text evidence="1">Belongs to the WD repeat RBAP46/RBAP48/MSI1 family.</text>
</comment>
<dbReference type="EMBL" id="KL367484">
    <property type="protein sequence ID" value="KFD70984.1"/>
    <property type="molecule type" value="Genomic_DNA"/>
</dbReference>
<dbReference type="SMART" id="SM00320">
    <property type="entry name" value="WD40"/>
    <property type="match status" value="5"/>
</dbReference>
<dbReference type="InterPro" id="IPR050459">
    <property type="entry name" value="WD_repeat_RBAP46/RBAP48/MSI1"/>
</dbReference>
<keyword evidence="8" id="KW-1185">Reference proteome</keyword>
<dbReference type="InterPro" id="IPR001680">
    <property type="entry name" value="WD40_rpt"/>
</dbReference>
<keyword evidence="2 4" id="KW-0853">WD repeat</keyword>
<dbReference type="Gene3D" id="2.130.10.10">
    <property type="entry name" value="YVTN repeat-like/Quinoprotein amine dehydrogenase"/>
    <property type="match status" value="1"/>
</dbReference>
<dbReference type="AlphaFoldDB" id="A0A085MGW0"/>
<evidence type="ECO:0000256" key="2">
    <source>
        <dbReference type="ARBA" id="ARBA00022574"/>
    </source>
</evidence>
<dbReference type="EMBL" id="KL363193">
    <property type="protein sequence ID" value="KFD56456.1"/>
    <property type="molecule type" value="Genomic_DNA"/>
</dbReference>
<evidence type="ECO:0000256" key="1">
    <source>
        <dbReference type="ARBA" id="ARBA00009341"/>
    </source>
</evidence>
<evidence type="ECO:0000256" key="4">
    <source>
        <dbReference type="PROSITE-ProRule" id="PRU00221"/>
    </source>
</evidence>
<dbReference type="InterPro" id="IPR019775">
    <property type="entry name" value="WD40_repeat_CS"/>
</dbReference>